<reference evidence="2" key="1">
    <citation type="submission" date="2020-03" db="EMBL/GenBank/DDBJ databases">
        <title>The deep terrestrial virosphere.</title>
        <authorList>
            <person name="Holmfeldt K."/>
            <person name="Nilsson E."/>
            <person name="Simone D."/>
            <person name="Lopez-Fernandez M."/>
            <person name="Wu X."/>
            <person name="de Brujin I."/>
            <person name="Lundin D."/>
            <person name="Andersson A."/>
            <person name="Bertilsson S."/>
            <person name="Dopson M."/>
        </authorList>
    </citation>
    <scope>NUCLEOTIDE SEQUENCE</scope>
    <source>
        <strain evidence="4">MM415A00737</strain>
        <strain evidence="3">MM415B02012</strain>
        <strain evidence="2">TM448A01472</strain>
    </source>
</reference>
<dbReference type="SMART" id="SM00530">
    <property type="entry name" value="HTH_XRE"/>
    <property type="match status" value="1"/>
</dbReference>
<dbReference type="PROSITE" id="PS50943">
    <property type="entry name" value="HTH_CROC1"/>
    <property type="match status" value="1"/>
</dbReference>
<proteinExistence type="predicted"/>
<dbReference type="InterPro" id="IPR010982">
    <property type="entry name" value="Lambda_DNA-bd_dom_sf"/>
</dbReference>
<dbReference type="InterPro" id="IPR001387">
    <property type="entry name" value="Cro/C1-type_HTH"/>
</dbReference>
<dbReference type="EMBL" id="MT144155">
    <property type="protein sequence ID" value="QJA49785.1"/>
    <property type="molecule type" value="Genomic_DNA"/>
</dbReference>
<organism evidence="2">
    <name type="scientific">viral metagenome</name>
    <dbReference type="NCBI Taxonomy" id="1070528"/>
    <lineage>
        <taxon>unclassified sequences</taxon>
        <taxon>metagenomes</taxon>
        <taxon>organismal metagenomes</taxon>
    </lineage>
</organism>
<dbReference type="EMBL" id="MT142419">
    <property type="protein sequence ID" value="QJA80372.1"/>
    <property type="molecule type" value="Genomic_DNA"/>
</dbReference>
<sequence>MEESFKYNLALKNQLLIQKMTQKSLAERAAINCTSLSRIITGRMNPTEDETRRISEVLGVPVEELFGNQKV</sequence>
<dbReference type="EMBL" id="MT141172">
    <property type="protein sequence ID" value="QJA55673.1"/>
    <property type="molecule type" value="Genomic_DNA"/>
</dbReference>
<dbReference type="CDD" id="cd00093">
    <property type="entry name" value="HTH_XRE"/>
    <property type="match status" value="1"/>
</dbReference>
<name>A0A6H1ZR80_9ZZZZ</name>
<gene>
    <name evidence="4" type="ORF">MM415A00737_0010</name>
    <name evidence="3" type="ORF">MM415B02012_0007</name>
    <name evidence="2" type="ORF">TM448A01472_0005</name>
</gene>
<accession>A0A6H1ZR80</accession>
<protein>
    <submittedName>
        <fullName evidence="2">Putative DNA binding, helix-turn-helix domain containing protein</fullName>
    </submittedName>
</protein>
<feature type="domain" description="HTH cro/C1-type" evidence="1">
    <location>
        <begin position="11"/>
        <end position="65"/>
    </location>
</feature>
<evidence type="ECO:0000313" key="4">
    <source>
        <dbReference type="EMBL" id="QJA80372.1"/>
    </source>
</evidence>
<evidence type="ECO:0000313" key="3">
    <source>
        <dbReference type="EMBL" id="QJA55673.1"/>
    </source>
</evidence>
<evidence type="ECO:0000313" key="2">
    <source>
        <dbReference type="EMBL" id="QJA49785.1"/>
    </source>
</evidence>
<dbReference type="Pfam" id="PF01381">
    <property type="entry name" value="HTH_3"/>
    <property type="match status" value="1"/>
</dbReference>
<evidence type="ECO:0000259" key="1">
    <source>
        <dbReference type="PROSITE" id="PS50943"/>
    </source>
</evidence>
<dbReference type="AlphaFoldDB" id="A0A6H1ZR80"/>
<dbReference type="SUPFAM" id="SSF47413">
    <property type="entry name" value="lambda repressor-like DNA-binding domains"/>
    <property type="match status" value="1"/>
</dbReference>
<dbReference type="GO" id="GO:0003677">
    <property type="term" value="F:DNA binding"/>
    <property type="evidence" value="ECO:0007669"/>
    <property type="project" value="InterPro"/>
</dbReference>
<dbReference type="Gene3D" id="1.10.260.40">
    <property type="entry name" value="lambda repressor-like DNA-binding domains"/>
    <property type="match status" value="1"/>
</dbReference>